<dbReference type="Proteomes" id="UP000653477">
    <property type="component" value="Unassembled WGS sequence"/>
</dbReference>
<organism evidence="2 3">
    <name type="scientific">Porphyromonas pasteri</name>
    <dbReference type="NCBI Taxonomy" id="1583331"/>
    <lineage>
        <taxon>Bacteria</taxon>
        <taxon>Pseudomonadati</taxon>
        <taxon>Bacteroidota</taxon>
        <taxon>Bacteroidia</taxon>
        <taxon>Bacteroidales</taxon>
        <taxon>Porphyromonadaceae</taxon>
        <taxon>Porphyromonas</taxon>
    </lineage>
</organism>
<name>A0ABQ2H6C4_9PORP</name>
<accession>A0ABQ2H6C4</accession>
<dbReference type="PROSITE" id="PS51257">
    <property type="entry name" value="PROKAR_LIPOPROTEIN"/>
    <property type="match status" value="1"/>
</dbReference>
<gene>
    <name evidence="2" type="ORF">GCM10007088_00520</name>
</gene>
<keyword evidence="3" id="KW-1185">Reference proteome</keyword>
<protein>
    <recommendedName>
        <fullName evidence="4">DUF4810 domain-containing protein</fullName>
    </recommendedName>
</protein>
<dbReference type="Pfam" id="PF16068">
    <property type="entry name" value="DUF4810"/>
    <property type="match status" value="1"/>
</dbReference>
<dbReference type="EMBL" id="BMPU01000001">
    <property type="protein sequence ID" value="GGM45563.1"/>
    <property type="molecule type" value="Genomic_DNA"/>
</dbReference>
<evidence type="ECO:0008006" key="4">
    <source>
        <dbReference type="Google" id="ProtNLM"/>
    </source>
</evidence>
<feature type="chain" id="PRO_5046618736" description="DUF4810 domain-containing protein" evidence="1">
    <location>
        <begin position="31"/>
        <end position="120"/>
    </location>
</feature>
<reference evidence="3" key="1">
    <citation type="journal article" date="2019" name="Int. J. Syst. Evol. Microbiol.">
        <title>The Global Catalogue of Microorganisms (GCM) 10K type strain sequencing project: providing services to taxonomists for standard genome sequencing and annotation.</title>
        <authorList>
            <consortium name="The Broad Institute Genomics Platform"/>
            <consortium name="The Broad Institute Genome Sequencing Center for Infectious Disease"/>
            <person name="Wu L."/>
            <person name="Ma J."/>
        </authorList>
    </citation>
    <scope>NUCLEOTIDE SEQUENCE [LARGE SCALE GENOMIC DNA]</scope>
    <source>
        <strain evidence="3">JCM 30531</strain>
    </source>
</reference>
<keyword evidence="1" id="KW-0732">Signal</keyword>
<comment type="caution">
    <text evidence="2">The sequence shown here is derived from an EMBL/GenBank/DDBJ whole genome shotgun (WGS) entry which is preliminary data.</text>
</comment>
<sequence length="120" mass="13424">MQQMKFSYTAATLLLFAGLLSSCGSSPALYSWGDYEQTAYAVAQNPTPERLRALGMVYEKLITQPEGLRKMPPPGLCAEYGYLLAKQGDTERGVKLLEKEAELYPESAVFVRRLIKQLKK</sequence>
<evidence type="ECO:0000313" key="2">
    <source>
        <dbReference type="EMBL" id="GGM45563.1"/>
    </source>
</evidence>
<evidence type="ECO:0000313" key="3">
    <source>
        <dbReference type="Proteomes" id="UP000653477"/>
    </source>
</evidence>
<dbReference type="InterPro" id="IPR014508">
    <property type="entry name" value="UCP020555_TPR-like"/>
</dbReference>
<proteinExistence type="predicted"/>
<feature type="signal peptide" evidence="1">
    <location>
        <begin position="1"/>
        <end position="30"/>
    </location>
</feature>
<evidence type="ECO:0000256" key="1">
    <source>
        <dbReference type="SAM" id="SignalP"/>
    </source>
</evidence>